<keyword evidence="2" id="KW-1185">Reference proteome</keyword>
<dbReference type="EMBL" id="JAGIZQ010000003">
    <property type="protein sequence ID" value="KAH6637146.1"/>
    <property type="molecule type" value="Genomic_DNA"/>
</dbReference>
<organism evidence="1 2">
    <name type="scientific">Chaetomium tenue</name>
    <dbReference type="NCBI Taxonomy" id="1854479"/>
    <lineage>
        <taxon>Eukaryota</taxon>
        <taxon>Fungi</taxon>
        <taxon>Dikarya</taxon>
        <taxon>Ascomycota</taxon>
        <taxon>Pezizomycotina</taxon>
        <taxon>Sordariomycetes</taxon>
        <taxon>Sordariomycetidae</taxon>
        <taxon>Sordariales</taxon>
        <taxon>Chaetomiaceae</taxon>
        <taxon>Chaetomium</taxon>
    </lineage>
</organism>
<reference evidence="1 2" key="1">
    <citation type="journal article" date="2021" name="Nat. Commun.">
        <title>Genetic determinants of endophytism in the Arabidopsis root mycobiome.</title>
        <authorList>
            <person name="Mesny F."/>
            <person name="Miyauchi S."/>
            <person name="Thiergart T."/>
            <person name="Pickel B."/>
            <person name="Atanasova L."/>
            <person name="Karlsson M."/>
            <person name="Huettel B."/>
            <person name="Barry K.W."/>
            <person name="Haridas S."/>
            <person name="Chen C."/>
            <person name="Bauer D."/>
            <person name="Andreopoulos W."/>
            <person name="Pangilinan J."/>
            <person name="LaButti K."/>
            <person name="Riley R."/>
            <person name="Lipzen A."/>
            <person name="Clum A."/>
            <person name="Drula E."/>
            <person name="Henrissat B."/>
            <person name="Kohler A."/>
            <person name="Grigoriev I.V."/>
            <person name="Martin F.M."/>
            <person name="Hacquard S."/>
        </authorList>
    </citation>
    <scope>NUCLEOTIDE SEQUENCE [LARGE SCALE GENOMIC DNA]</scope>
    <source>
        <strain evidence="1 2">MPI-SDFR-AT-0079</strain>
    </source>
</reference>
<evidence type="ECO:0000313" key="1">
    <source>
        <dbReference type="EMBL" id="KAH6637146.1"/>
    </source>
</evidence>
<accession>A0ACB7PJC9</accession>
<gene>
    <name evidence="1" type="ORF">F5144DRAFT_510149</name>
</gene>
<dbReference type="Proteomes" id="UP000724584">
    <property type="component" value="Unassembled WGS sequence"/>
</dbReference>
<protein>
    <submittedName>
        <fullName evidence="1">Uncharacterized protein</fullName>
    </submittedName>
</protein>
<proteinExistence type="predicted"/>
<sequence>MASQGPPPDPDVPAGTVFEAYPLAPVGTFLGIACITTGLRIYWRIRPTWRIGADDYTLVFALVLTIAWYGIDVAMYHYGRGIEGFVPDPWTMGPLIVADGVLWVWGLNVIRISAALLLLRLKNSLPWKLALGTVITVQACMLVVGTTMHLVMCQPISARWAPTPTAKCIPVPNFMIYGYVYSASDFTISILPITFIRNLRRPFYEKFLIGCLMTAGMGATGIAIARLLLIMGYLGKGTARINALQDFLWGMELTIGVLATSLPTLKAPVHGLLQSWGVLRSTSSSSDMSPDSFLDDLTNGTHVENQMRQWNSLVNGLSPRYAPNHNLRLHLGENQVSSEQRLRWAMQVAETIGFIHDAGIIHGDLTCANIFLDGNLDARVADFAGSSIDGSPMLVVVTENHEFPGPLLSIRADLFALGCVLYEITTGHPPYKGLEDTEIRARYLKQHFPETTSLGAVGAVIEKCWTGVFPEARAVIEALKSTPSSVTKAWESGHQTAQSS</sequence>
<name>A0ACB7PJC9_9PEZI</name>
<comment type="caution">
    <text evidence="1">The sequence shown here is derived from an EMBL/GenBank/DDBJ whole genome shotgun (WGS) entry which is preliminary data.</text>
</comment>
<evidence type="ECO:0000313" key="2">
    <source>
        <dbReference type="Proteomes" id="UP000724584"/>
    </source>
</evidence>